<proteinExistence type="inferred from homology"/>
<sequence length="99" mass="11121">MLFKHINQVQVAMSPFNVSSRSARLFLNRVQTDAARKASPGLKINTQVLSDPAAKSVIDISYRDGKKLSFQADEYNIDNIMNMVNKHAKKLEEIEQANA</sequence>
<comment type="caution">
    <text evidence="7">The sequence shown here is derived from an EMBL/GenBank/DDBJ whole genome shotgun (WGS) entry which is preliminary data.</text>
</comment>
<evidence type="ECO:0000256" key="3">
    <source>
        <dbReference type="ARBA" id="ARBA00022980"/>
    </source>
</evidence>
<dbReference type="Proteomes" id="UP000612746">
    <property type="component" value="Unassembled WGS sequence"/>
</dbReference>
<keyword evidence="4" id="KW-0496">Mitochondrion</keyword>
<reference evidence="7" key="1">
    <citation type="submission" date="2020-12" db="EMBL/GenBank/DDBJ databases">
        <title>Metabolic potential, ecology and presence of endohyphal bacteria is reflected in genomic diversity of Mucoromycotina.</title>
        <authorList>
            <person name="Muszewska A."/>
            <person name="Okrasinska A."/>
            <person name="Steczkiewicz K."/>
            <person name="Drgas O."/>
            <person name="Orlowska M."/>
            <person name="Perlinska-Lenart U."/>
            <person name="Aleksandrzak-Piekarczyk T."/>
            <person name="Szatraj K."/>
            <person name="Zielenkiewicz U."/>
            <person name="Pilsyk S."/>
            <person name="Malc E."/>
            <person name="Mieczkowski P."/>
            <person name="Kruszewska J.S."/>
            <person name="Biernat P."/>
            <person name="Pawlowska J."/>
        </authorList>
    </citation>
    <scope>NUCLEOTIDE SEQUENCE</scope>
    <source>
        <strain evidence="7">WA0000051536</strain>
    </source>
</reference>
<dbReference type="EMBL" id="JAEPRA010000014">
    <property type="protein sequence ID" value="KAG2175951.1"/>
    <property type="molecule type" value="Genomic_DNA"/>
</dbReference>
<protein>
    <recommendedName>
        <fullName evidence="6">Large ribosomal subunit protein mL53</fullName>
    </recommendedName>
</protein>
<dbReference type="OrthoDB" id="4136894at2759"/>
<comment type="subcellular location">
    <subcellularLocation>
        <location evidence="1">Mitochondrion</location>
    </subcellularLocation>
</comment>
<dbReference type="PANTHER" id="PTHR28236">
    <property type="entry name" value="54S RIBOSOMAL PROTEIN L44, MITOCHONDRIAL"/>
    <property type="match status" value="1"/>
</dbReference>
<organism evidence="7 8">
    <name type="scientific">Umbelopsis vinacea</name>
    <dbReference type="NCBI Taxonomy" id="44442"/>
    <lineage>
        <taxon>Eukaryota</taxon>
        <taxon>Fungi</taxon>
        <taxon>Fungi incertae sedis</taxon>
        <taxon>Mucoromycota</taxon>
        <taxon>Mucoromycotina</taxon>
        <taxon>Umbelopsidomycetes</taxon>
        <taxon>Umbelopsidales</taxon>
        <taxon>Umbelopsidaceae</taxon>
        <taxon>Umbelopsis</taxon>
    </lineage>
</organism>
<keyword evidence="5" id="KW-0687">Ribonucleoprotein</keyword>
<name>A0A8H7PMJ8_9FUNG</name>
<comment type="similarity">
    <text evidence="2">Belongs to the mitochondrion-specific ribosomal protein mL53 family.</text>
</comment>
<evidence type="ECO:0000313" key="7">
    <source>
        <dbReference type="EMBL" id="KAG2175951.1"/>
    </source>
</evidence>
<dbReference type="InterPro" id="IPR042776">
    <property type="entry name" value="Ribosomal_mL53_fung"/>
</dbReference>
<accession>A0A8H7PMJ8</accession>
<dbReference type="PANTHER" id="PTHR28236:SF1">
    <property type="entry name" value="LARGE RIBOSOMAL SUBUNIT PROTEIN ML53"/>
    <property type="match status" value="1"/>
</dbReference>
<evidence type="ECO:0000256" key="6">
    <source>
        <dbReference type="ARBA" id="ARBA00035180"/>
    </source>
</evidence>
<dbReference type="InterPro" id="IPR019716">
    <property type="entry name" value="Ribosomal_mL53"/>
</dbReference>
<keyword evidence="8" id="KW-1185">Reference proteome</keyword>
<dbReference type="GO" id="GO:0005762">
    <property type="term" value="C:mitochondrial large ribosomal subunit"/>
    <property type="evidence" value="ECO:0007669"/>
    <property type="project" value="TreeGrafter"/>
</dbReference>
<gene>
    <name evidence="7" type="ORF">INT44_000429</name>
</gene>
<evidence type="ECO:0000256" key="1">
    <source>
        <dbReference type="ARBA" id="ARBA00004173"/>
    </source>
</evidence>
<dbReference type="AlphaFoldDB" id="A0A8H7PMJ8"/>
<evidence type="ECO:0000256" key="5">
    <source>
        <dbReference type="ARBA" id="ARBA00023274"/>
    </source>
</evidence>
<dbReference type="GO" id="GO:0003735">
    <property type="term" value="F:structural constituent of ribosome"/>
    <property type="evidence" value="ECO:0007669"/>
    <property type="project" value="TreeGrafter"/>
</dbReference>
<evidence type="ECO:0000256" key="4">
    <source>
        <dbReference type="ARBA" id="ARBA00023128"/>
    </source>
</evidence>
<dbReference type="Gene3D" id="3.40.30.10">
    <property type="entry name" value="Glutaredoxin"/>
    <property type="match status" value="1"/>
</dbReference>
<evidence type="ECO:0000256" key="2">
    <source>
        <dbReference type="ARBA" id="ARBA00005557"/>
    </source>
</evidence>
<evidence type="ECO:0000313" key="8">
    <source>
        <dbReference type="Proteomes" id="UP000612746"/>
    </source>
</evidence>
<dbReference type="Pfam" id="PF10780">
    <property type="entry name" value="MRP_L53"/>
    <property type="match status" value="1"/>
</dbReference>
<keyword evidence="3" id="KW-0689">Ribosomal protein</keyword>